<dbReference type="Proteomes" id="UP000004738">
    <property type="component" value="Unassembled WGS sequence"/>
</dbReference>
<proteinExistence type="inferred from homology"/>
<protein>
    <submittedName>
        <fullName evidence="4">Putative enoyl-CoA hydratase echA8</fullName>
        <ecNumber evidence="4">4.2.1.17</ecNumber>
    </submittedName>
</protein>
<keyword evidence="5" id="KW-1185">Reference proteome</keyword>
<name>K1KM31_9BACL</name>
<dbReference type="CDD" id="cd06558">
    <property type="entry name" value="crotonase-like"/>
    <property type="match status" value="1"/>
</dbReference>
<dbReference type="GO" id="GO:0006635">
    <property type="term" value="P:fatty acid beta-oxidation"/>
    <property type="evidence" value="ECO:0007669"/>
    <property type="project" value="TreeGrafter"/>
</dbReference>
<comment type="similarity">
    <text evidence="1 3">Belongs to the enoyl-CoA hydratase/isomerase family.</text>
</comment>
<dbReference type="InterPro" id="IPR014748">
    <property type="entry name" value="Enoyl-CoA_hydra_C"/>
</dbReference>
<evidence type="ECO:0000313" key="5">
    <source>
        <dbReference type="Proteomes" id="UP000004738"/>
    </source>
</evidence>
<organism evidence="4 5">
    <name type="scientific">Solibacillus isronensis B3W22</name>
    <dbReference type="NCBI Taxonomy" id="1224748"/>
    <lineage>
        <taxon>Bacteria</taxon>
        <taxon>Bacillati</taxon>
        <taxon>Bacillota</taxon>
        <taxon>Bacilli</taxon>
        <taxon>Bacillales</taxon>
        <taxon>Caryophanaceae</taxon>
        <taxon>Solibacillus</taxon>
    </lineage>
</organism>
<dbReference type="EC" id="4.2.1.17" evidence="4"/>
<dbReference type="GO" id="GO:0004300">
    <property type="term" value="F:enoyl-CoA hydratase activity"/>
    <property type="evidence" value="ECO:0007669"/>
    <property type="project" value="UniProtKB-EC"/>
</dbReference>
<dbReference type="Gene3D" id="3.90.226.10">
    <property type="entry name" value="2-enoyl-CoA Hydratase, Chain A, domain 1"/>
    <property type="match status" value="1"/>
</dbReference>
<evidence type="ECO:0000313" key="4">
    <source>
        <dbReference type="EMBL" id="EKB45175.1"/>
    </source>
</evidence>
<dbReference type="PANTHER" id="PTHR11941">
    <property type="entry name" value="ENOYL-COA HYDRATASE-RELATED"/>
    <property type="match status" value="1"/>
</dbReference>
<evidence type="ECO:0000256" key="2">
    <source>
        <dbReference type="ARBA" id="ARBA00023239"/>
    </source>
</evidence>
<dbReference type="InterPro" id="IPR001753">
    <property type="entry name" value="Enoyl-CoA_hydra/iso"/>
</dbReference>
<dbReference type="PROSITE" id="PS00166">
    <property type="entry name" value="ENOYL_COA_HYDRATASE"/>
    <property type="match status" value="1"/>
</dbReference>
<sequence>MNFQNIIVAKEQHIGIITINRPEVRNALDSFTYEEIEQAMKKFEKDEQVIVVILTGSGEKAFASGADIGQLQQRRFADALEPGLQGLCKTIEESGKIIIAAVNGYALGGGCELALACDIRIASNTAKFGLPELNLGIIPGGGGTQRLSRIIGKGRALDMILTGAIINADRAEQIGLVSKVVQSGSLLEETIDYTKSIVSKGPLALKLVKAVVHQGFDLNLEAALKLEKLTQAIVFESEDKLEGTTAFLEKRESHFVGK</sequence>
<gene>
    <name evidence="4" type="primary">echA8_6</name>
    <name evidence="4" type="ORF">B857_02054</name>
</gene>
<dbReference type="InterPro" id="IPR029045">
    <property type="entry name" value="ClpP/crotonase-like_dom_sf"/>
</dbReference>
<dbReference type="InterPro" id="IPR018376">
    <property type="entry name" value="Enoyl-CoA_hyd/isom_CS"/>
</dbReference>
<dbReference type="Pfam" id="PF00378">
    <property type="entry name" value="ECH_1"/>
    <property type="match status" value="1"/>
</dbReference>
<reference evidence="4 5" key="1">
    <citation type="journal article" date="2012" name="J. Bacteriol.">
        <title>Draft Genome Sequence of Bacillus isronensis Strain B3W22, Isolated from the Upper Atmosphere.</title>
        <authorList>
            <person name="Shivaji S."/>
            <person name="Ara S."/>
            <person name="Singh S.K."/>
            <person name="Bandi S."/>
            <person name="Singh A."/>
            <person name="Pinnaka A.K."/>
        </authorList>
    </citation>
    <scope>NUCLEOTIDE SEQUENCE [LARGE SCALE GENOMIC DNA]</scope>
    <source>
        <strain evidence="4 5">B3W22</strain>
    </source>
</reference>
<accession>K1KM31</accession>
<dbReference type="RefSeq" id="WP_008406111.1">
    <property type="nucleotide sequence ID" value="NZ_AMCK01000009.1"/>
</dbReference>
<evidence type="ECO:0000256" key="3">
    <source>
        <dbReference type="RuleBase" id="RU003707"/>
    </source>
</evidence>
<evidence type="ECO:0000256" key="1">
    <source>
        <dbReference type="ARBA" id="ARBA00005254"/>
    </source>
</evidence>
<dbReference type="EMBL" id="AMCK01000009">
    <property type="protein sequence ID" value="EKB45175.1"/>
    <property type="molecule type" value="Genomic_DNA"/>
</dbReference>
<keyword evidence="2 4" id="KW-0456">Lyase</keyword>
<dbReference type="PANTHER" id="PTHR11941:SF54">
    <property type="entry name" value="ENOYL-COA HYDRATASE, MITOCHONDRIAL"/>
    <property type="match status" value="1"/>
</dbReference>
<comment type="caution">
    <text evidence="4">The sequence shown here is derived from an EMBL/GenBank/DDBJ whole genome shotgun (WGS) entry which is preliminary data.</text>
</comment>
<dbReference type="PATRIC" id="fig|1224748.3.peg.2033"/>
<dbReference type="FunFam" id="3.90.226.10:FF:000009">
    <property type="entry name" value="Carnitinyl-CoA dehydratase"/>
    <property type="match status" value="1"/>
</dbReference>
<dbReference type="AlphaFoldDB" id="K1KM31"/>
<dbReference type="FunFam" id="1.10.12.10:FF:000001">
    <property type="entry name" value="Probable enoyl-CoA hydratase, mitochondrial"/>
    <property type="match status" value="1"/>
</dbReference>
<dbReference type="SUPFAM" id="SSF52096">
    <property type="entry name" value="ClpP/crotonase"/>
    <property type="match status" value="1"/>
</dbReference>
<dbReference type="Gene3D" id="1.10.12.10">
    <property type="entry name" value="Lyase 2-enoyl-coa Hydratase, Chain A, domain 2"/>
    <property type="match status" value="1"/>
</dbReference>